<evidence type="ECO:0008006" key="3">
    <source>
        <dbReference type="Google" id="ProtNLM"/>
    </source>
</evidence>
<accession>A0ABV5Y9I0</accession>
<name>A0ABV5Y9I0_9ACTN</name>
<keyword evidence="2" id="KW-1185">Reference proteome</keyword>
<dbReference type="Proteomes" id="UP001589627">
    <property type="component" value="Unassembled WGS sequence"/>
</dbReference>
<dbReference type="PROSITE" id="PS51257">
    <property type="entry name" value="PROKAR_LIPOPROTEIN"/>
    <property type="match status" value="1"/>
</dbReference>
<dbReference type="RefSeq" id="WP_378196281.1">
    <property type="nucleotide sequence ID" value="NZ_JBHLZP010000025.1"/>
</dbReference>
<protein>
    <recommendedName>
        <fullName evidence="3">Lipoprotein</fullName>
    </recommendedName>
</protein>
<dbReference type="EMBL" id="JBHLZP010000025">
    <property type="protein sequence ID" value="MFB9831688.1"/>
    <property type="molecule type" value="Genomic_DNA"/>
</dbReference>
<proteinExistence type="predicted"/>
<evidence type="ECO:0000313" key="1">
    <source>
        <dbReference type="EMBL" id="MFB9831688.1"/>
    </source>
</evidence>
<sequence>MSNHRKRGFTAGVAALLALTGCGIRDINLVEDRRIHIDAPHDQQLVRLPMTLRWSARGVGPGLTYAVFLDRPPLRPGKTLKSLAKDAEDDACMARPDCPDAAWLAGRGVYLTENRSLVLAALADRRPENRPKARDGHEAVIVLLNGTRRVGESSWYRQFYIERGR</sequence>
<organism evidence="1 2">
    <name type="scientific">Actinoallomurus acaciae</name>
    <dbReference type="NCBI Taxonomy" id="502577"/>
    <lineage>
        <taxon>Bacteria</taxon>
        <taxon>Bacillati</taxon>
        <taxon>Actinomycetota</taxon>
        <taxon>Actinomycetes</taxon>
        <taxon>Streptosporangiales</taxon>
        <taxon>Thermomonosporaceae</taxon>
        <taxon>Actinoallomurus</taxon>
    </lineage>
</organism>
<comment type="caution">
    <text evidence="1">The sequence shown here is derived from an EMBL/GenBank/DDBJ whole genome shotgun (WGS) entry which is preliminary data.</text>
</comment>
<evidence type="ECO:0000313" key="2">
    <source>
        <dbReference type="Proteomes" id="UP001589627"/>
    </source>
</evidence>
<gene>
    <name evidence="1" type="ORF">ACFFNX_05730</name>
</gene>
<reference evidence="1 2" key="1">
    <citation type="submission" date="2024-09" db="EMBL/GenBank/DDBJ databases">
        <authorList>
            <person name="Sun Q."/>
            <person name="Mori K."/>
        </authorList>
    </citation>
    <scope>NUCLEOTIDE SEQUENCE [LARGE SCALE GENOMIC DNA]</scope>
    <source>
        <strain evidence="1 2">TBRC 0563</strain>
    </source>
</reference>